<proteinExistence type="predicted"/>
<dbReference type="KEGG" id="phu:Phum_PHUM363220"/>
<dbReference type="RefSeq" id="XP_002428099.1">
    <property type="nucleotide sequence ID" value="XM_002428054.1"/>
</dbReference>
<dbReference type="Proteomes" id="UP000009046">
    <property type="component" value="Unassembled WGS sequence"/>
</dbReference>
<evidence type="ECO:0000313" key="1">
    <source>
        <dbReference type="EMBL" id="EEB15361.1"/>
    </source>
</evidence>
<dbReference type="EMBL" id="AAZO01004220">
    <property type="status" value="NOT_ANNOTATED_CDS"/>
    <property type="molecule type" value="Genomic_DNA"/>
</dbReference>
<accession>E0VPQ5</accession>
<keyword evidence="3" id="KW-1185">Reference proteome</keyword>
<organism>
    <name type="scientific">Pediculus humanus subsp. corporis</name>
    <name type="common">Body louse</name>
    <dbReference type="NCBI Taxonomy" id="121224"/>
    <lineage>
        <taxon>Eukaryota</taxon>
        <taxon>Metazoa</taxon>
        <taxon>Ecdysozoa</taxon>
        <taxon>Arthropoda</taxon>
        <taxon>Hexapoda</taxon>
        <taxon>Insecta</taxon>
        <taxon>Pterygota</taxon>
        <taxon>Neoptera</taxon>
        <taxon>Paraneoptera</taxon>
        <taxon>Psocodea</taxon>
        <taxon>Troctomorpha</taxon>
        <taxon>Phthiraptera</taxon>
        <taxon>Anoplura</taxon>
        <taxon>Pediculidae</taxon>
        <taxon>Pediculus</taxon>
    </lineage>
</organism>
<dbReference type="InParanoid" id="E0VPQ5"/>
<dbReference type="EMBL" id="DS235371">
    <property type="protein sequence ID" value="EEB15361.1"/>
    <property type="molecule type" value="Genomic_DNA"/>
</dbReference>
<protein>
    <submittedName>
        <fullName evidence="1 2">Uncharacterized protein</fullName>
    </submittedName>
</protein>
<dbReference type="EnsemblMetazoa" id="PHUM363220-RA">
    <property type="protein sequence ID" value="PHUM363220-PA"/>
    <property type="gene ID" value="PHUM363220"/>
</dbReference>
<reference evidence="1" key="2">
    <citation type="submission" date="2007-04" db="EMBL/GenBank/DDBJ databases">
        <title>The genome of the human body louse.</title>
        <authorList>
            <consortium name="The Human Body Louse Genome Consortium"/>
            <person name="Kirkness E."/>
            <person name="Walenz B."/>
            <person name="Hass B."/>
            <person name="Bruggner R."/>
            <person name="Strausberg R."/>
        </authorList>
    </citation>
    <scope>NUCLEOTIDE SEQUENCE</scope>
    <source>
        <strain evidence="1">USDA</strain>
    </source>
</reference>
<evidence type="ECO:0000313" key="2">
    <source>
        <dbReference type="EnsemblMetazoa" id="PHUM363220-PA"/>
    </source>
</evidence>
<dbReference type="VEuPathDB" id="VectorBase:PHUM363220"/>
<dbReference type="AlphaFoldDB" id="E0VPQ5"/>
<name>E0VPQ5_PEDHC</name>
<dbReference type="GeneID" id="8233420"/>
<gene>
    <name evidence="2" type="primary">8233420</name>
    <name evidence="1" type="ORF">Phum_PHUM363220</name>
</gene>
<reference evidence="1" key="1">
    <citation type="submission" date="2007-04" db="EMBL/GenBank/DDBJ databases">
        <title>Annotation of Pediculus humanus corporis strain USDA.</title>
        <authorList>
            <person name="Kirkness E."/>
            <person name="Hannick L."/>
            <person name="Hass B."/>
            <person name="Bruggner R."/>
            <person name="Lawson D."/>
            <person name="Bidwell S."/>
            <person name="Joardar V."/>
            <person name="Caler E."/>
            <person name="Walenz B."/>
            <person name="Inman J."/>
            <person name="Schobel S."/>
            <person name="Galinsky K."/>
            <person name="Amedeo P."/>
            <person name="Strausberg R."/>
        </authorList>
    </citation>
    <scope>NUCLEOTIDE SEQUENCE</scope>
    <source>
        <strain evidence="1">USDA</strain>
    </source>
</reference>
<sequence length="570" mass="65450">MLANSTKSCQLEHPDALGLAVEDELENKFVINYLKSLSVESHTIVLTSGVKEKNKPGQWQDWNMKVDQKVINLVDNTDIKTNDVMLYAINTTNYNWQLINLSEMISTNKTKEWYVMCKRRYNPRNINSDLLKKCLKYYNGSKCYSSTKITKYCCAVDENGEIWFGCPQEIINKQYEDDTDCIWSCGSDGLFLQEYPICRGQTACEYVLNRIKYSAPAGRHATSFCPNKLSGYSYWYCHHNKTFIGSPKTVCCETDKICKAADSYLNVWTSCPSRLAQKRVTCPKGSIFKNAIAEWYCTPELKFKGNPDYNNCNKGGKPCEKKDNHGRLWKIPGGSLGQKICPKKLKGTCHWSCNVFGKFETLFPDCSKCQADWMDKVSDKIKNGTHYKVIMEMMKNHTEIEDLTIGFYHVINLTTACVDLFKKQNKQNKTLFNDFLIDYSKILKNLAGKPKIWSTFMASSRTEYANKILKTTQNATFAYLTFKSGFDNERKSFDKILADYDEDGFDYFVYYNTSLTGSKFPISDNDNDDNAKKNWKLIINEVEDNKNGTNFAAMGLIMNYSLSSLMFPIR</sequence>
<reference evidence="2" key="3">
    <citation type="submission" date="2020-05" db="UniProtKB">
        <authorList>
            <consortium name="EnsemblMetazoa"/>
        </authorList>
    </citation>
    <scope>IDENTIFICATION</scope>
    <source>
        <strain evidence="2">USDA</strain>
    </source>
</reference>
<dbReference type="HOGENOM" id="CLU_478432_0_0_1"/>
<evidence type="ECO:0000313" key="3">
    <source>
        <dbReference type="Proteomes" id="UP000009046"/>
    </source>
</evidence>
<dbReference type="CTD" id="8233420"/>